<reference evidence="3 4" key="1">
    <citation type="journal article" date="2024" name="BMC Genomics">
        <title>Genome assembly of redclaw crayfish (Cherax quadricarinatus) provides insights into its immune adaptation and hypoxia tolerance.</title>
        <authorList>
            <person name="Liu Z."/>
            <person name="Zheng J."/>
            <person name="Li H."/>
            <person name="Fang K."/>
            <person name="Wang S."/>
            <person name="He J."/>
            <person name="Zhou D."/>
            <person name="Weng S."/>
            <person name="Chi M."/>
            <person name="Gu Z."/>
            <person name="He J."/>
            <person name="Li F."/>
            <person name="Wang M."/>
        </authorList>
    </citation>
    <scope>NUCLEOTIDE SEQUENCE [LARGE SCALE GENOMIC DNA]</scope>
    <source>
        <strain evidence="3">ZL_2023a</strain>
    </source>
</reference>
<evidence type="ECO:0000256" key="1">
    <source>
        <dbReference type="SAM" id="MobiDB-lite"/>
    </source>
</evidence>
<dbReference type="EMBL" id="JARKIK010000043">
    <property type="protein sequence ID" value="KAK8736891.1"/>
    <property type="molecule type" value="Genomic_DNA"/>
</dbReference>
<proteinExistence type="predicted"/>
<gene>
    <name evidence="3" type="ORF">OTU49_004703</name>
</gene>
<accession>A0AAW0XAX7</accession>
<keyword evidence="4" id="KW-1185">Reference proteome</keyword>
<protein>
    <submittedName>
        <fullName evidence="3">Uncharacterized protein</fullName>
    </submittedName>
</protein>
<organism evidence="3 4">
    <name type="scientific">Cherax quadricarinatus</name>
    <name type="common">Australian red claw crayfish</name>
    <dbReference type="NCBI Taxonomy" id="27406"/>
    <lineage>
        <taxon>Eukaryota</taxon>
        <taxon>Metazoa</taxon>
        <taxon>Ecdysozoa</taxon>
        <taxon>Arthropoda</taxon>
        <taxon>Crustacea</taxon>
        <taxon>Multicrustacea</taxon>
        <taxon>Malacostraca</taxon>
        <taxon>Eumalacostraca</taxon>
        <taxon>Eucarida</taxon>
        <taxon>Decapoda</taxon>
        <taxon>Pleocyemata</taxon>
        <taxon>Astacidea</taxon>
        <taxon>Parastacoidea</taxon>
        <taxon>Parastacidae</taxon>
        <taxon>Cherax</taxon>
    </lineage>
</organism>
<dbReference type="AlphaFoldDB" id="A0AAW0XAX7"/>
<keyword evidence="2" id="KW-1133">Transmembrane helix</keyword>
<evidence type="ECO:0000256" key="2">
    <source>
        <dbReference type="SAM" id="Phobius"/>
    </source>
</evidence>
<keyword evidence="2" id="KW-0472">Membrane</keyword>
<sequence>MSKPSEPVIRPSKSFIPGSYRSGPAGLPQDVKNFNLNRSGNINPRIETLSPGIQQAQSQKKIGRVQLWIKRNPYKFHFTAVGLGLLIFFSKFLYDSLIKESKVGPRVKERGYRPVL</sequence>
<keyword evidence="2" id="KW-0812">Transmembrane</keyword>
<feature type="transmembrane region" description="Helical" evidence="2">
    <location>
        <begin position="76"/>
        <end position="94"/>
    </location>
</feature>
<evidence type="ECO:0000313" key="3">
    <source>
        <dbReference type="EMBL" id="KAK8736891.1"/>
    </source>
</evidence>
<name>A0AAW0XAX7_CHEQU</name>
<evidence type="ECO:0000313" key="4">
    <source>
        <dbReference type="Proteomes" id="UP001445076"/>
    </source>
</evidence>
<dbReference type="Proteomes" id="UP001445076">
    <property type="component" value="Unassembled WGS sequence"/>
</dbReference>
<feature type="region of interest" description="Disordered" evidence="1">
    <location>
        <begin position="1"/>
        <end position="23"/>
    </location>
</feature>
<comment type="caution">
    <text evidence="3">The sequence shown here is derived from an EMBL/GenBank/DDBJ whole genome shotgun (WGS) entry which is preliminary data.</text>
</comment>